<organism evidence="1 2">
    <name type="scientific">Ricinus communis</name>
    <name type="common">Castor bean</name>
    <dbReference type="NCBI Taxonomy" id="3988"/>
    <lineage>
        <taxon>Eukaryota</taxon>
        <taxon>Viridiplantae</taxon>
        <taxon>Streptophyta</taxon>
        <taxon>Embryophyta</taxon>
        <taxon>Tracheophyta</taxon>
        <taxon>Spermatophyta</taxon>
        <taxon>Magnoliopsida</taxon>
        <taxon>eudicotyledons</taxon>
        <taxon>Gunneridae</taxon>
        <taxon>Pentapetalae</taxon>
        <taxon>rosids</taxon>
        <taxon>fabids</taxon>
        <taxon>Malpighiales</taxon>
        <taxon>Euphorbiaceae</taxon>
        <taxon>Acalyphoideae</taxon>
        <taxon>Acalypheae</taxon>
        <taxon>Ricinus</taxon>
    </lineage>
</organism>
<keyword evidence="2" id="KW-1185">Reference proteome</keyword>
<proteinExistence type="predicted"/>
<dbReference type="Proteomes" id="UP000008311">
    <property type="component" value="Unassembled WGS sequence"/>
</dbReference>
<protein>
    <recommendedName>
        <fullName evidence="3">RNase H type-1 domain-containing protein</fullName>
    </recommendedName>
</protein>
<sequence length="82" mass="9337">MSRLQSMWDWYDSQGSLGNLVRCRTVQFSGLFEAQIAEAIGLKEALSWVGTQDIPDVLIEMDAKNVADCFHSLHQTCLRWAF</sequence>
<reference evidence="2" key="1">
    <citation type="journal article" date="2010" name="Nat. Biotechnol.">
        <title>Draft genome sequence of the oilseed species Ricinus communis.</title>
        <authorList>
            <person name="Chan A.P."/>
            <person name="Crabtree J."/>
            <person name="Zhao Q."/>
            <person name="Lorenzi H."/>
            <person name="Orvis J."/>
            <person name="Puiu D."/>
            <person name="Melake-Berhan A."/>
            <person name="Jones K.M."/>
            <person name="Redman J."/>
            <person name="Chen G."/>
            <person name="Cahoon E.B."/>
            <person name="Gedil M."/>
            <person name="Stanke M."/>
            <person name="Haas B.J."/>
            <person name="Wortman J.R."/>
            <person name="Fraser-Liggett C.M."/>
            <person name="Ravel J."/>
            <person name="Rabinowicz P.D."/>
        </authorList>
    </citation>
    <scope>NUCLEOTIDE SEQUENCE [LARGE SCALE GENOMIC DNA]</scope>
    <source>
        <strain evidence="2">cv. Hale</strain>
    </source>
</reference>
<dbReference type="EMBL" id="EQ974213">
    <property type="protein sequence ID" value="EEF31881.1"/>
    <property type="molecule type" value="Genomic_DNA"/>
</dbReference>
<evidence type="ECO:0000313" key="2">
    <source>
        <dbReference type="Proteomes" id="UP000008311"/>
    </source>
</evidence>
<dbReference type="AlphaFoldDB" id="B9SWX8"/>
<accession>B9SWX8</accession>
<dbReference type="InParanoid" id="B9SWX8"/>
<evidence type="ECO:0000313" key="1">
    <source>
        <dbReference type="EMBL" id="EEF31881.1"/>
    </source>
</evidence>
<name>B9SWX8_RICCO</name>
<evidence type="ECO:0008006" key="3">
    <source>
        <dbReference type="Google" id="ProtNLM"/>
    </source>
</evidence>
<gene>
    <name evidence="1" type="ORF">RCOM_0489360</name>
</gene>